<comment type="caution">
    <text evidence="1">The sequence shown here is derived from an EMBL/GenBank/DDBJ whole genome shotgun (WGS) entry which is preliminary data.</text>
</comment>
<accession>A0AAV5KZZ7</accession>
<protein>
    <submittedName>
        <fullName evidence="1">Uncharacterized protein</fullName>
    </submittedName>
</protein>
<gene>
    <name evidence="1" type="ORF">SLEP1_g39369</name>
</gene>
<sequence length="33" mass="3833">MMVDGQKPLSSNDVLNRLSYERLRRAVSRVSRV</sequence>
<name>A0AAV5KZZ7_9ROSI</name>
<dbReference type="AlphaFoldDB" id="A0AAV5KZZ7"/>
<proteinExistence type="predicted"/>
<dbReference type="EMBL" id="BPVZ01000087">
    <property type="protein sequence ID" value="GKV30568.1"/>
    <property type="molecule type" value="Genomic_DNA"/>
</dbReference>
<dbReference type="Proteomes" id="UP001054252">
    <property type="component" value="Unassembled WGS sequence"/>
</dbReference>
<reference evidence="1 2" key="1">
    <citation type="journal article" date="2021" name="Commun. Biol.">
        <title>The genome of Shorea leprosula (Dipterocarpaceae) highlights the ecological relevance of drought in aseasonal tropical rainforests.</title>
        <authorList>
            <person name="Ng K.K.S."/>
            <person name="Kobayashi M.J."/>
            <person name="Fawcett J.A."/>
            <person name="Hatakeyama M."/>
            <person name="Paape T."/>
            <person name="Ng C.H."/>
            <person name="Ang C.C."/>
            <person name="Tnah L.H."/>
            <person name="Lee C.T."/>
            <person name="Nishiyama T."/>
            <person name="Sese J."/>
            <person name="O'Brien M.J."/>
            <person name="Copetti D."/>
            <person name="Mohd Noor M.I."/>
            <person name="Ong R.C."/>
            <person name="Putra M."/>
            <person name="Sireger I.Z."/>
            <person name="Indrioko S."/>
            <person name="Kosugi Y."/>
            <person name="Izuno A."/>
            <person name="Isagi Y."/>
            <person name="Lee S.L."/>
            <person name="Shimizu K.K."/>
        </authorList>
    </citation>
    <scope>NUCLEOTIDE SEQUENCE [LARGE SCALE GENOMIC DNA]</scope>
    <source>
        <strain evidence="1">214</strain>
    </source>
</reference>
<keyword evidence="2" id="KW-1185">Reference proteome</keyword>
<evidence type="ECO:0000313" key="2">
    <source>
        <dbReference type="Proteomes" id="UP001054252"/>
    </source>
</evidence>
<organism evidence="1 2">
    <name type="scientific">Rubroshorea leprosula</name>
    <dbReference type="NCBI Taxonomy" id="152421"/>
    <lineage>
        <taxon>Eukaryota</taxon>
        <taxon>Viridiplantae</taxon>
        <taxon>Streptophyta</taxon>
        <taxon>Embryophyta</taxon>
        <taxon>Tracheophyta</taxon>
        <taxon>Spermatophyta</taxon>
        <taxon>Magnoliopsida</taxon>
        <taxon>eudicotyledons</taxon>
        <taxon>Gunneridae</taxon>
        <taxon>Pentapetalae</taxon>
        <taxon>rosids</taxon>
        <taxon>malvids</taxon>
        <taxon>Malvales</taxon>
        <taxon>Dipterocarpaceae</taxon>
        <taxon>Rubroshorea</taxon>
    </lineage>
</organism>
<evidence type="ECO:0000313" key="1">
    <source>
        <dbReference type="EMBL" id="GKV30568.1"/>
    </source>
</evidence>